<dbReference type="EMBL" id="JBHSMA010000001">
    <property type="protein sequence ID" value="MFC5408036.1"/>
    <property type="molecule type" value="Genomic_DNA"/>
</dbReference>
<gene>
    <name evidence="1" type="ORF">ACFPMF_01855</name>
</gene>
<evidence type="ECO:0000313" key="2">
    <source>
        <dbReference type="Proteomes" id="UP001596106"/>
    </source>
</evidence>
<dbReference type="Proteomes" id="UP001596106">
    <property type="component" value="Unassembled WGS sequence"/>
</dbReference>
<protein>
    <submittedName>
        <fullName evidence="1">Uncharacterized protein</fullName>
    </submittedName>
</protein>
<name>A0ABW0I3E4_9BACT</name>
<evidence type="ECO:0000313" key="1">
    <source>
        <dbReference type="EMBL" id="MFC5408036.1"/>
    </source>
</evidence>
<organism evidence="1 2">
    <name type="scientific">Larkinella bovis</name>
    <dbReference type="NCBI Taxonomy" id="683041"/>
    <lineage>
        <taxon>Bacteria</taxon>
        <taxon>Pseudomonadati</taxon>
        <taxon>Bacteroidota</taxon>
        <taxon>Cytophagia</taxon>
        <taxon>Cytophagales</taxon>
        <taxon>Spirosomataceae</taxon>
        <taxon>Larkinella</taxon>
    </lineage>
</organism>
<reference evidence="2" key="1">
    <citation type="journal article" date="2019" name="Int. J. Syst. Evol. Microbiol.">
        <title>The Global Catalogue of Microorganisms (GCM) 10K type strain sequencing project: providing services to taxonomists for standard genome sequencing and annotation.</title>
        <authorList>
            <consortium name="The Broad Institute Genomics Platform"/>
            <consortium name="The Broad Institute Genome Sequencing Center for Infectious Disease"/>
            <person name="Wu L."/>
            <person name="Ma J."/>
        </authorList>
    </citation>
    <scope>NUCLEOTIDE SEQUENCE [LARGE SCALE GENOMIC DNA]</scope>
    <source>
        <strain evidence="2">CCUG 55250</strain>
    </source>
</reference>
<proteinExistence type="predicted"/>
<keyword evidence="2" id="KW-1185">Reference proteome</keyword>
<sequence>MKKQNQYPANILDKVAEIYSLCLQIDALGKFATSYNYDGSVKSIHVRVMLFKGVSDESDAVTVYDSYNDSANTLYLDWPDRAARLSRCIARLKELRNLSIPEAQINLTYDY</sequence>
<comment type="caution">
    <text evidence="1">The sequence shown here is derived from an EMBL/GenBank/DDBJ whole genome shotgun (WGS) entry which is preliminary data.</text>
</comment>
<accession>A0ABW0I3E4</accession>
<dbReference type="RefSeq" id="WP_379840724.1">
    <property type="nucleotide sequence ID" value="NZ_JBHSMA010000001.1"/>
</dbReference>